<dbReference type="EMBL" id="BARS01040475">
    <property type="protein sequence ID" value="GAG36108.1"/>
    <property type="molecule type" value="Genomic_DNA"/>
</dbReference>
<dbReference type="AlphaFoldDB" id="X0XHI7"/>
<organism evidence="1">
    <name type="scientific">marine sediment metagenome</name>
    <dbReference type="NCBI Taxonomy" id="412755"/>
    <lineage>
        <taxon>unclassified sequences</taxon>
        <taxon>metagenomes</taxon>
        <taxon>ecological metagenomes</taxon>
    </lineage>
</organism>
<gene>
    <name evidence="1" type="ORF">S01H1_61689</name>
</gene>
<evidence type="ECO:0000313" key="1">
    <source>
        <dbReference type="EMBL" id="GAG36108.1"/>
    </source>
</evidence>
<accession>X0XHI7</accession>
<feature type="non-terminal residue" evidence="1">
    <location>
        <position position="1"/>
    </location>
</feature>
<comment type="caution">
    <text evidence="1">The sequence shown here is derived from an EMBL/GenBank/DDBJ whole genome shotgun (WGS) entry which is preliminary data.</text>
</comment>
<sequence>SSAIKDSIVIDNPRQNISIITKKPAFKYGLLIRIPVNEDGFEEGFEIGVKQVFSDFLLIYSTTFRKDFGTLELSGSFEYEHPFGLRSRNPAHRRLFLCYNMGLCGDLFIVENNWDDFILKFSGSIGAGWYLPFSVLGTAELGITEELYQRLYRSYPENYEGLFLRFSIVRFFK</sequence>
<proteinExistence type="predicted"/>
<name>X0XHI7_9ZZZZ</name>
<protein>
    <submittedName>
        <fullName evidence="1">Uncharacterized protein</fullName>
    </submittedName>
</protein>
<reference evidence="1" key="1">
    <citation type="journal article" date="2014" name="Front. Microbiol.">
        <title>High frequency of phylogenetically diverse reductive dehalogenase-homologous genes in deep subseafloor sedimentary metagenomes.</title>
        <authorList>
            <person name="Kawai M."/>
            <person name="Futagami T."/>
            <person name="Toyoda A."/>
            <person name="Takaki Y."/>
            <person name="Nishi S."/>
            <person name="Hori S."/>
            <person name="Arai W."/>
            <person name="Tsubouchi T."/>
            <person name="Morono Y."/>
            <person name="Uchiyama I."/>
            <person name="Ito T."/>
            <person name="Fujiyama A."/>
            <person name="Inagaki F."/>
            <person name="Takami H."/>
        </authorList>
    </citation>
    <scope>NUCLEOTIDE SEQUENCE</scope>
    <source>
        <strain evidence="1">Expedition CK06-06</strain>
    </source>
</reference>